<reference evidence="2" key="1">
    <citation type="thesis" date="2020" institute="ProQuest LLC" country="789 East Eisenhower Parkway, Ann Arbor, MI, USA">
        <title>Comparative Genomics and Chromosome Evolution.</title>
        <authorList>
            <person name="Mudd A.B."/>
        </authorList>
    </citation>
    <scope>NUCLEOTIDE SEQUENCE</scope>
    <source>
        <strain evidence="2">Female2</strain>
        <tissue evidence="2">Blood</tissue>
    </source>
</reference>
<evidence type="ECO:0000313" key="2">
    <source>
        <dbReference type="EMBL" id="KAG8451377.1"/>
    </source>
</evidence>
<evidence type="ECO:0000256" key="1">
    <source>
        <dbReference type="ARBA" id="ARBA00006888"/>
    </source>
</evidence>
<dbReference type="InterPro" id="IPR026768">
    <property type="entry name" value="YPEH2ZP"/>
</dbReference>
<proteinExistence type="inferred from homology"/>
<sequence>MSTGSFTFKDRCVSVLHCRFCEQVLSNRGMKAQLLVGTDLDMFSTDIPPTKAVDFVGNCYFLEACRCKLKMTACLKCGNEVGYHVVVPCQQCLHSCTNGHFWMFHSKSVCSTTRSDASGMNILLWKDLSDTDEEQEELFTICEKQQEQYLR</sequence>
<dbReference type="PANTHER" id="PTHR31841:SF1">
    <property type="entry name" value="PROTEIN FAM72A-RELATED"/>
    <property type="match status" value="1"/>
</dbReference>
<dbReference type="PANTHER" id="PTHR31841">
    <property type="entry name" value="PROTEIN FAM72A-RELATED"/>
    <property type="match status" value="1"/>
</dbReference>
<comment type="similarity">
    <text evidence="1">Belongs to the FAM72 family.</text>
</comment>
<evidence type="ECO:0008006" key="4">
    <source>
        <dbReference type="Google" id="ProtNLM"/>
    </source>
</evidence>
<name>A0A8T2K7N7_9PIPI</name>
<protein>
    <recommendedName>
        <fullName evidence="4">Protein FAM72A</fullName>
    </recommendedName>
</protein>
<organism evidence="2 3">
    <name type="scientific">Hymenochirus boettgeri</name>
    <name type="common">Congo dwarf clawed frog</name>
    <dbReference type="NCBI Taxonomy" id="247094"/>
    <lineage>
        <taxon>Eukaryota</taxon>
        <taxon>Metazoa</taxon>
        <taxon>Chordata</taxon>
        <taxon>Craniata</taxon>
        <taxon>Vertebrata</taxon>
        <taxon>Euteleostomi</taxon>
        <taxon>Amphibia</taxon>
        <taxon>Batrachia</taxon>
        <taxon>Anura</taxon>
        <taxon>Pipoidea</taxon>
        <taxon>Pipidae</taxon>
        <taxon>Pipinae</taxon>
        <taxon>Hymenochirus</taxon>
    </lineage>
</organism>
<comment type="caution">
    <text evidence="2">The sequence shown here is derived from an EMBL/GenBank/DDBJ whole genome shotgun (WGS) entry which is preliminary data.</text>
</comment>
<accession>A0A8T2K7N7</accession>
<keyword evidence="3" id="KW-1185">Reference proteome</keyword>
<dbReference type="OrthoDB" id="2526683at2759"/>
<dbReference type="Proteomes" id="UP000812440">
    <property type="component" value="Chromosome 2"/>
</dbReference>
<dbReference type="AlphaFoldDB" id="A0A8T2K7N7"/>
<dbReference type="EMBL" id="JAACNH010000002">
    <property type="protein sequence ID" value="KAG8451377.1"/>
    <property type="molecule type" value="Genomic_DNA"/>
</dbReference>
<dbReference type="GO" id="GO:0005829">
    <property type="term" value="C:cytosol"/>
    <property type="evidence" value="ECO:0007669"/>
    <property type="project" value="UniProtKB-ARBA"/>
</dbReference>
<gene>
    <name evidence="2" type="ORF">GDO86_003545</name>
</gene>
<evidence type="ECO:0000313" key="3">
    <source>
        <dbReference type="Proteomes" id="UP000812440"/>
    </source>
</evidence>
<dbReference type="Pfam" id="PF14976">
    <property type="entry name" value="YPEH2ZP"/>
    <property type="match status" value="1"/>
</dbReference>